<dbReference type="InterPro" id="IPR011010">
    <property type="entry name" value="DNA_brk_join_enz"/>
</dbReference>
<dbReference type="AlphaFoldDB" id="A0ABD1EEJ5"/>
<gene>
    <name evidence="1" type="ORF">ABEB36_011183</name>
</gene>
<sequence length="755" mass="88660">MLTLNYFFQNPNQQYFKKPSAKERPTICPLCFNDVITHFPRHLLRHHKDNPEVQAIFKAKPKSKERSSMINALRKRGYFYLNMEKNVLNPMRNSKNSSTKYFVCKYCLGHYAKNLLHKHVKICKSKPMDCENPGKYCLTESQTFMAEMLYKNTEFLKTSRLKNEVFQLMRADDISALAKSDPLICLYGESLLQKHKRQQIANVVSNKVREMARLLLALKRFQNIVGLFEVLRPEMYSKLIEATKIISGYDDSTKNFKAASLALHMGTNLKLICNIAFKIVLENKKIPNIDWDDREKKKNELKDLIQLVESHWCNDISSLALKTLNEKKIKNRVELPLTSDVLTFQSYLDEIAQKAYECLQYETNVNKNYKILSECVLAKTVMFNRKRIGDVQYLHVETYKKNSILTNNEDFENSLTPVEKILSQKFKRVITDGKHSKPVPILFSQKIQKFITLILKVRETFNIVPKTNPYLFANPNSLKSWMSGVHVMRRLANASGAQKPHLLTSSRFRKHIATTLQLMDMESTEMEQVATFMGHTKKTHEEFYRLPQDIYQTAKVAKILLLLEKGRGHQFKGKNLEEIELDKDVYYSSEEEAEIQDEEKEIMPMKQDITRSNDQNEENQISSFNIKQAEVEKVDILNLDELIKENNEMRNENHKEVSQLNEPKVYKKRNTVKTQSETKPILPHMQESKSKNSMRIKWSSEEQKIIKHYFRENIKNKITPRKTECQNFLEQYGSQFINKDWVRIKTFVYNTFRNK</sequence>
<keyword evidence="2" id="KW-1185">Reference proteome</keyword>
<dbReference type="PANTHER" id="PTHR33480:SF1">
    <property type="entry name" value="TYR RECOMBINASE DOMAIN-CONTAINING PROTEIN"/>
    <property type="match status" value="1"/>
</dbReference>
<organism evidence="1 2">
    <name type="scientific">Hypothenemus hampei</name>
    <name type="common">Coffee berry borer</name>
    <dbReference type="NCBI Taxonomy" id="57062"/>
    <lineage>
        <taxon>Eukaryota</taxon>
        <taxon>Metazoa</taxon>
        <taxon>Ecdysozoa</taxon>
        <taxon>Arthropoda</taxon>
        <taxon>Hexapoda</taxon>
        <taxon>Insecta</taxon>
        <taxon>Pterygota</taxon>
        <taxon>Neoptera</taxon>
        <taxon>Endopterygota</taxon>
        <taxon>Coleoptera</taxon>
        <taxon>Polyphaga</taxon>
        <taxon>Cucujiformia</taxon>
        <taxon>Curculionidae</taxon>
        <taxon>Scolytinae</taxon>
        <taxon>Hypothenemus</taxon>
    </lineage>
</organism>
<dbReference type="EMBL" id="JBDJPC010000008">
    <property type="protein sequence ID" value="KAL1493042.1"/>
    <property type="molecule type" value="Genomic_DNA"/>
</dbReference>
<comment type="caution">
    <text evidence="1">The sequence shown here is derived from an EMBL/GenBank/DDBJ whole genome shotgun (WGS) entry which is preliminary data.</text>
</comment>
<dbReference type="Proteomes" id="UP001566132">
    <property type="component" value="Unassembled WGS sequence"/>
</dbReference>
<accession>A0ABD1EEJ5</accession>
<dbReference type="PANTHER" id="PTHR33480">
    <property type="entry name" value="SET DOMAIN-CONTAINING PROTEIN-RELATED"/>
    <property type="match status" value="1"/>
</dbReference>
<proteinExistence type="predicted"/>
<evidence type="ECO:0000313" key="2">
    <source>
        <dbReference type="Proteomes" id="UP001566132"/>
    </source>
</evidence>
<evidence type="ECO:0000313" key="1">
    <source>
        <dbReference type="EMBL" id="KAL1493042.1"/>
    </source>
</evidence>
<dbReference type="SUPFAM" id="SSF56349">
    <property type="entry name" value="DNA breaking-rejoining enzymes"/>
    <property type="match status" value="1"/>
</dbReference>
<reference evidence="1 2" key="1">
    <citation type="submission" date="2024-05" db="EMBL/GenBank/DDBJ databases">
        <title>Genetic variation in Jamaican populations of the coffee berry borer (Hypothenemus hampei).</title>
        <authorList>
            <person name="Errbii M."/>
            <person name="Myrie A."/>
        </authorList>
    </citation>
    <scope>NUCLEOTIDE SEQUENCE [LARGE SCALE GENOMIC DNA]</scope>
    <source>
        <strain evidence="1">JA-Hopewell-2020-01-JO</strain>
        <tissue evidence="1">Whole body</tissue>
    </source>
</reference>
<name>A0ABD1EEJ5_HYPHA</name>
<protein>
    <submittedName>
        <fullName evidence="1">Uncharacterized protein</fullName>
    </submittedName>
</protein>